<evidence type="ECO:0000313" key="1">
    <source>
        <dbReference type="EMBL" id="KAK7320725.1"/>
    </source>
</evidence>
<sequence length="337" mass="38796">MKHVTLDSNVFLLGGECIESGAIPTKGYVSNHPNSYLGSSNRVLKLSFEKNAFHLKHTSLMKRFLYGKCSPMIEKIKGKIYVLEDMPYLQQHHLNCPFEVYDPDKEYSRPLNNPPPYARYPQGKIEGHVVLGDKFVVFEKISNEEIDGYFYDTTHMNCGWERLDPNVVFFFVQGCLLPLPINGMCVPFFPTLKHLGIELVLSRKGIEEGYAMLINASSSMLLFYQPLIEFYGHFPLTETGERAHLNNGRNFFFLLPDNQICAIWIAFDHHKMLRLFVTIFSLELCFDPTTMPSNHSSPSQPVEKKFLKVSNIHTWDCMVRKDGASSNHIFDVFFYPK</sequence>
<accession>A0AAN9KN17</accession>
<name>A0AAN9KN17_CANGL</name>
<protein>
    <submittedName>
        <fullName evidence="1">Uncharacterized protein</fullName>
    </submittedName>
</protein>
<comment type="caution">
    <text evidence="1">The sequence shown here is derived from an EMBL/GenBank/DDBJ whole genome shotgun (WGS) entry which is preliminary data.</text>
</comment>
<keyword evidence="2" id="KW-1185">Reference proteome</keyword>
<dbReference type="Proteomes" id="UP001367508">
    <property type="component" value="Unassembled WGS sequence"/>
</dbReference>
<organism evidence="1 2">
    <name type="scientific">Canavalia gladiata</name>
    <name type="common">Sword bean</name>
    <name type="synonym">Dolichos gladiatus</name>
    <dbReference type="NCBI Taxonomy" id="3824"/>
    <lineage>
        <taxon>Eukaryota</taxon>
        <taxon>Viridiplantae</taxon>
        <taxon>Streptophyta</taxon>
        <taxon>Embryophyta</taxon>
        <taxon>Tracheophyta</taxon>
        <taxon>Spermatophyta</taxon>
        <taxon>Magnoliopsida</taxon>
        <taxon>eudicotyledons</taxon>
        <taxon>Gunneridae</taxon>
        <taxon>Pentapetalae</taxon>
        <taxon>rosids</taxon>
        <taxon>fabids</taxon>
        <taxon>Fabales</taxon>
        <taxon>Fabaceae</taxon>
        <taxon>Papilionoideae</taxon>
        <taxon>50 kb inversion clade</taxon>
        <taxon>NPAAA clade</taxon>
        <taxon>indigoferoid/millettioid clade</taxon>
        <taxon>Phaseoleae</taxon>
        <taxon>Canavalia</taxon>
    </lineage>
</organism>
<reference evidence="1 2" key="1">
    <citation type="submission" date="2024-01" db="EMBL/GenBank/DDBJ databases">
        <title>The genomes of 5 underutilized Papilionoideae crops provide insights into root nodulation and disease resistanc.</title>
        <authorList>
            <person name="Jiang F."/>
        </authorList>
    </citation>
    <scope>NUCLEOTIDE SEQUENCE [LARGE SCALE GENOMIC DNA]</scope>
    <source>
        <strain evidence="1">LVBAO_FW01</strain>
        <tissue evidence="1">Leaves</tissue>
    </source>
</reference>
<dbReference type="InterPro" id="IPR015915">
    <property type="entry name" value="Kelch-typ_b-propeller"/>
</dbReference>
<evidence type="ECO:0000313" key="2">
    <source>
        <dbReference type="Proteomes" id="UP001367508"/>
    </source>
</evidence>
<proteinExistence type="predicted"/>
<dbReference type="SUPFAM" id="SSF117281">
    <property type="entry name" value="Kelch motif"/>
    <property type="match status" value="1"/>
</dbReference>
<dbReference type="EMBL" id="JAYMYQ010000007">
    <property type="protein sequence ID" value="KAK7320725.1"/>
    <property type="molecule type" value="Genomic_DNA"/>
</dbReference>
<dbReference type="AlphaFoldDB" id="A0AAN9KN17"/>
<gene>
    <name evidence="1" type="ORF">VNO77_30459</name>
</gene>